<dbReference type="GO" id="GO:0003968">
    <property type="term" value="F:RNA-directed RNA polymerase activity"/>
    <property type="evidence" value="ECO:0007669"/>
    <property type="project" value="UniProtKB-KW"/>
</dbReference>
<feature type="domain" description="RDRP core" evidence="4">
    <location>
        <begin position="183"/>
        <end position="306"/>
    </location>
</feature>
<evidence type="ECO:0000313" key="6">
    <source>
        <dbReference type="Proteomes" id="UP000751190"/>
    </source>
</evidence>
<feature type="compositionally biased region" description="Pro residues" evidence="2">
    <location>
        <begin position="373"/>
        <end position="389"/>
    </location>
</feature>
<dbReference type="InterPro" id="IPR057596">
    <property type="entry name" value="RDRP_core"/>
</dbReference>
<name>A0A8J5X1V2_DIALT</name>
<feature type="region of interest" description="Disordered" evidence="2">
    <location>
        <begin position="371"/>
        <end position="392"/>
    </location>
</feature>
<evidence type="ECO:0000259" key="4">
    <source>
        <dbReference type="Pfam" id="PF05183"/>
    </source>
</evidence>
<keyword evidence="3" id="KW-0732">Signal</keyword>
<accession>A0A8J5X1V2</accession>
<feature type="region of interest" description="Disordered" evidence="2">
    <location>
        <begin position="662"/>
        <end position="683"/>
    </location>
</feature>
<dbReference type="GO" id="GO:0003723">
    <property type="term" value="F:RNA binding"/>
    <property type="evidence" value="ECO:0007669"/>
    <property type="project" value="UniProtKB-KW"/>
</dbReference>
<evidence type="ECO:0000313" key="5">
    <source>
        <dbReference type="EMBL" id="KAG8458621.1"/>
    </source>
</evidence>
<dbReference type="InterPro" id="IPR007855">
    <property type="entry name" value="RDRP"/>
</dbReference>
<gene>
    <name evidence="5" type="ORF">KFE25_008418</name>
</gene>
<feature type="compositionally biased region" description="Polar residues" evidence="2">
    <location>
        <begin position="734"/>
        <end position="744"/>
    </location>
</feature>
<feature type="domain" description="RDRP core" evidence="4">
    <location>
        <begin position="449"/>
        <end position="657"/>
    </location>
</feature>
<proteinExistence type="inferred from homology"/>
<keyword evidence="6" id="KW-1185">Reference proteome</keyword>
<feature type="region of interest" description="Disordered" evidence="2">
    <location>
        <begin position="700"/>
        <end position="744"/>
    </location>
</feature>
<dbReference type="PANTHER" id="PTHR23079:SF55">
    <property type="entry name" value="RNA-DIRECTED RNA POLYMERASE"/>
    <property type="match status" value="1"/>
</dbReference>
<feature type="signal peptide" evidence="3">
    <location>
        <begin position="1"/>
        <end position="23"/>
    </location>
</feature>
<evidence type="ECO:0000256" key="1">
    <source>
        <dbReference type="RuleBase" id="RU363098"/>
    </source>
</evidence>
<dbReference type="GO" id="GO:0030422">
    <property type="term" value="P:siRNA processing"/>
    <property type="evidence" value="ECO:0007669"/>
    <property type="project" value="TreeGrafter"/>
</dbReference>
<keyword evidence="1" id="KW-0696">RNA-directed RNA polymerase</keyword>
<keyword evidence="1" id="KW-0808">Transferase</keyword>
<dbReference type="AlphaFoldDB" id="A0A8J5X1V2"/>
<dbReference type="GO" id="GO:0031380">
    <property type="term" value="C:nuclear RNA-directed RNA polymerase complex"/>
    <property type="evidence" value="ECO:0007669"/>
    <property type="project" value="TreeGrafter"/>
</dbReference>
<sequence length="744" mass="78495">MLGVAWPATGLLLLARPARWGCARPRVPFAAAPARCASHMLARTAADRRRAEGAQAVAVLLALRRAGGMGGSFAMLQLERRLANGAAALFRARYAPSGELRVLPPTVTRDVTFLAEHFGYHRVLVVETAAAEGGAEEVAPPRELHVDELRYELVAAKPRKGKGEPMAWHFVATSGGPLPPICLATELQRVANFAAVTPTSKLAARLELLCSRGSSTAAMRMDATMLAVRADLSPVNARGAAMADGCGFAPDWLVTRVAQQAGALQPELASALQVRVYSPKLGIFKGMLMRRPGLETVQLVHSMRKVPPCAAAAAAAAGGEPALREQAAPRGKAAVATDEGVLTQALRHDEALLLVKLVHPTRTNLLRASARLAPPPPAGAPPAQQPPPHAAGAHVVAGGGWLAAQAERVPAPPSEMVLRLWAALGLSQECIDAYAHSCRSAACISQLSHASLSGVADPFASLPAGSVFAPGIDGSRLFVTRFPCVKPSDGRIVPLVSSRPQSMLASQWAWLQTLPFGLLVFSVRGERPLPEICGDGDLDGDLYFACWDELAVLRHLSPRDPSPNPRRLPSRRRSSRADAAGDGSLDLRAVHAYLADRATLQAPLEVGRIFRLWEATVASKQLGMDDPDALLLADAYLGALNAGKHGDDTQLPLHLRKLLEQPVGARRRDGAQPRRALSGRPVSARGRAAAVLANVQPAYTHAERARPVDLPSSSSPTSAPSPTPLAPPLATSAGSDQTAQRTAT</sequence>
<dbReference type="OrthoDB" id="425733at2759"/>
<comment type="catalytic activity">
    <reaction evidence="1">
        <text>RNA(n) + a ribonucleoside 5'-triphosphate = RNA(n+1) + diphosphate</text>
        <dbReference type="Rhea" id="RHEA:21248"/>
        <dbReference type="Rhea" id="RHEA-COMP:14527"/>
        <dbReference type="Rhea" id="RHEA-COMP:17342"/>
        <dbReference type="ChEBI" id="CHEBI:33019"/>
        <dbReference type="ChEBI" id="CHEBI:61557"/>
        <dbReference type="ChEBI" id="CHEBI:140395"/>
        <dbReference type="EC" id="2.7.7.48"/>
    </reaction>
</comment>
<comment type="caution">
    <text evidence="5">The sequence shown here is derived from an EMBL/GenBank/DDBJ whole genome shotgun (WGS) entry which is preliminary data.</text>
</comment>
<dbReference type="OMA" id="FKGMLMR"/>
<dbReference type="Pfam" id="PF05183">
    <property type="entry name" value="RdRP"/>
    <property type="match status" value="2"/>
</dbReference>
<dbReference type="PANTHER" id="PTHR23079">
    <property type="entry name" value="RNA-DEPENDENT RNA POLYMERASE"/>
    <property type="match status" value="1"/>
</dbReference>
<feature type="chain" id="PRO_5035325237" description="RNA-dependent RNA polymerase" evidence="3">
    <location>
        <begin position="24"/>
        <end position="744"/>
    </location>
</feature>
<comment type="similarity">
    <text evidence="1">Belongs to the RdRP family.</text>
</comment>
<evidence type="ECO:0000256" key="2">
    <source>
        <dbReference type="SAM" id="MobiDB-lite"/>
    </source>
</evidence>
<dbReference type="EC" id="2.7.7.48" evidence="1"/>
<feature type="region of interest" description="Disordered" evidence="2">
    <location>
        <begin position="558"/>
        <end position="580"/>
    </location>
</feature>
<keyword evidence="1" id="KW-0694">RNA-binding</keyword>
<organism evidence="5 6">
    <name type="scientific">Diacronema lutheri</name>
    <name type="common">Unicellular marine alga</name>
    <name type="synonym">Monochrysis lutheri</name>
    <dbReference type="NCBI Taxonomy" id="2081491"/>
    <lineage>
        <taxon>Eukaryota</taxon>
        <taxon>Haptista</taxon>
        <taxon>Haptophyta</taxon>
        <taxon>Pavlovophyceae</taxon>
        <taxon>Pavlovales</taxon>
        <taxon>Pavlovaceae</taxon>
        <taxon>Diacronema</taxon>
    </lineage>
</organism>
<evidence type="ECO:0000256" key="3">
    <source>
        <dbReference type="SAM" id="SignalP"/>
    </source>
</evidence>
<reference evidence="5" key="1">
    <citation type="submission" date="2021-05" db="EMBL/GenBank/DDBJ databases">
        <title>The genome of the haptophyte Pavlova lutheri (Diacronema luteri, Pavlovales) - a model for lipid biosynthesis in eukaryotic algae.</title>
        <authorList>
            <person name="Hulatt C.J."/>
            <person name="Posewitz M.C."/>
        </authorList>
    </citation>
    <scope>NUCLEOTIDE SEQUENCE</scope>
    <source>
        <strain evidence="5">NIVA-4/92</strain>
    </source>
</reference>
<dbReference type="Proteomes" id="UP000751190">
    <property type="component" value="Unassembled WGS sequence"/>
</dbReference>
<dbReference type="EMBL" id="JAGTXO010000049">
    <property type="protein sequence ID" value="KAG8458621.1"/>
    <property type="molecule type" value="Genomic_DNA"/>
</dbReference>
<keyword evidence="1" id="KW-0548">Nucleotidyltransferase</keyword>
<protein>
    <recommendedName>
        <fullName evidence="1">RNA-dependent RNA polymerase</fullName>
        <ecNumber evidence="1">2.7.7.48</ecNumber>
    </recommendedName>
</protein>